<organism evidence="2 4">
    <name type="scientific">Dracunculus medinensis</name>
    <name type="common">Guinea worm</name>
    <dbReference type="NCBI Taxonomy" id="318479"/>
    <lineage>
        <taxon>Eukaryota</taxon>
        <taxon>Metazoa</taxon>
        <taxon>Ecdysozoa</taxon>
        <taxon>Nematoda</taxon>
        <taxon>Chromadorea</taxon>
        <taxon>Rhabditida</taxon>
        <taxon>Spirurina</taxon>
        <taxon>Dracunculoidea</taxon>
        <taxon>Dracunculidae</taxon>
        <taxon>Dracunculus</taxon>
    </lineage>
</organism>
<evidence type="ECO:0000313" key="1">
    <source>
        <dbReference type="EMBL" id="VDN60658.1"/>
    </source>
</evidence>
<reference evidence="1 3" key="2">
    <citation type="submission" date="2018-11" db="EMBL/GenBank/DDBJ databases">
        <authorList>
            <consortium name="Pathogen Informatics"/>
        </authorList>
    </citation>
    <scope>NUCLEOTIDE SEQUENCE [LARGE SCALE GENOMIC DNA]</scope>
</reference>
<dbReference type="WBParaSite" id="DME_0000927401-mRNA-1">
    <property type="protein sequence ID" value="DME_0000927401-mRNA-1"/>
    <property type="gene ID" value="DME_0000927401"/>
</dbReference>
<dbReference type="Proteomes" id="UP000274756">
    <property type="component" value="Unassembled WGS sequence"/>
</dbReference>
<protein>
    <submittedName>
        <fullName evidence="4">RNA-directed DNA polymerase, eukaryota, reverse transcriptase zinc-binding domain protein</fullName>
    </submittedName>
</protein>
<dbReference type="Proteomes" id="UP000038040">
    <property type="component" value="Unplaced"/>
</dbReference>
<keyword evidence="3" id="KW-1185">Reference proteome</keyword>
<accession>A0A0N4UN12</accession>
<evidence type="ECO:0000313" key="3">
    <source>
        <dbReference type="Proteomes" id="UP000274756"/>
    </source>
</evidence>
<gene>
    <name evidence="1" type="ORF">DME_LOCUS10631</name>
</gene>
<dbReference type="EMBL" id="UYYG01001230">
    <property type="protein sequence ID" value="VDN60658.1"/>
    <property type="molecule type" value="Genomic_DNA"/>
</dbReference>
<dbReference type="AlphaFoldDB" id="A0A0N4UN12"/>
<proteinExistence type="predicted"/>
<sequence>MSFLNPASISLNTGDDELGGEHVPAVGASVVIEDELDESSGPAISTGREDVENAYGDCSSSDHLLYLVLSKGNGYIIAALRIIWGEIVKRLSYLKKLEWKPVNDRMASTRFASKKVL</sequence>
<evidence type="ECO:0000313" key="4">
    <source>
        <dbReference type="WBParaSite" id="DME_0000927401-mRNA-1"/>
    </source>
</evidence>
<reference evidence="4" key="1">
    <citation type="submission" date="2017-02" db="UniProtKB">
        <authorList>
            <consortium name="WormBaseParasite"/>
        </authorList>
    </citation>
    <scope>IDENTIFICATION</scope>
</reference>
<name>A0A0N4UN12_DRAME</name>
<evidence type="ECO:0000313" key="2">
    <source>
        <dbReference type="Proteomes" id="UP000038040"/>
    </source>
</evidence>